<dbReference type="PANTHER" id="PTHR31779:SF3">
    <property type="entry name" value="PROTEIN RDR1"/>
    <property type="match status" value="1"/>
</dbReference>
<dbReference type="EMBL" id="JBFCZG010000001">
    <property type="protein sequence ID" value="KAL3427882.1"/>
    <property type="molecule type" value="Genomic_DNA"/>
</dbReference>
<proteinExistence type="predicted"/>
<evidence type="ECO:0000256" key="1">
    <source>
        <dbReference type="ARBA" id="ARBA00022723"/>
    </source>
</evidence>
<sequence length="599" mass="67421">MASGQDDGQGEMIKRRVRARNACDSCRKRKRRCDGKQPCGECVGYEFDCAFDGSQGGRRRRTRLTRREDHEGAESLTSPVARPNAIGEPDVLRDAVVDDDARDDLPGARLDQDDVVAKRREAQRGLSVWEPYKCRFMSASSAIAFPRSLGLEMEMANPPRLHSYAWHTGVRREQPVPQLPKVPQFLSLEQALPFVASYFESIHPLYGIMDKEEFLERAQILWSVDSVDRSLGFEAVVCGVVILGSLFSKNVPCALEDQLAEHMRQLLDSGVAILPSVTTSDHIVAWILRTLYLRSTSRPIFAWMANCTTMHLAESIGLHRDINTMQFASNSTRKPFTAAQQEMRRWIFWVAWSLNQILSVEYGRSRTHIDNIRSRKPAARKGDYTHELLGIAEIIADHTTQQQSEGEAVLELKEGLGKLLHLPDGHPVFVLLKTDAVLCLCRMLKLTTAKFCPLHLDPLHQTFRSALAQSVLLATSRSPWWNTLSTPFNIICYLLSSNTRQSIAVLPDAMTALSNVDRAWDTHFSREAIRTARMLMSQFVKSKREDMALLDGLADDQHAVALDADADEALNGFTGSMAGYEDFFEGLDMDNLGWTQFFD</sequence>
<evidence type="ECO:0000256" key="6">
    <source>
        <dbReference type="ARBA" id="ARBA00023242"/>
    </source>
</evidence>
<organism evidence="9 10">
    <name type="scientific">Phlyctema vagabunda</name>
    <dbReference type="NCBI Taxonomy" id="108571"/>
    <lineage>
        <taxon>Eukaryota</taxon>
        <taxon>Fungi</taxon>
        <taxon>Dikarya</taxon>
        <taxon>Ascomycota</taxon>
        <taxon>Pezizomycotina</taxon>
        <taxon>Leotiomycetes</taxon>
        <taxon>Helotiales</taxon>
        <taxon>Dermateaceae</taxon>
        <taxon>Phlyctema</taxon>
    </lineage>
</organism>
<dbReference type="CDD" id="cd00067">
    <property type="entry name" value="GAL4"/>
    <property type="match status" value="1"/>
</dbReference>
<feature type="region of interest" description="Disordered" evidence="7">
    <location>
        <begin position="54"/>
        <end position="90"/>
    </location>
</feature>
<dbReference type="Pfam" id="PF04082">
    <property type="entry name" value="Fungal_trans"/>
    <property type="match status" value="1"/>
</dbReference>
<feature type="domain" description="Zn(2)-C6 fungal-type" evidence="8">
    <location>
        <begin position="22"/>
        <end position="51"/>
    </location>
</feature>
<dbReference type="InterPro" id="IPR007219">
    <property type="entry name" value="XnlR_reg_dom"/>
</dbReference>
<keyword evidence="1" id="KW-0479">Metal-binding</keyword>
<keyword evidence="5" id="KW-0804">Transcription</keyword>
<evidence type="ECO:0000256" key="2">
    <source>
        <dbReference type="ARBA" id="ARBA00022833"/>
    </source>
</evidence>
<keyword evidence="6" id="KW-0539">Nucleus</keyword>
<evidence type="ECO:0000256" key="5">
    <source>
        <dbReference type="ARBA" id="ARBA00023163"/>
    </source>
</evidence>
<dbReference type="Proteomes" id="UP001629113">
    <property type="component" value="Unassembled WGS sequence"/>
</dbReference>
<comment type="caution">
    <text evidence="9">The sequence shown here is derived from an EMBL/GenBank/DDBJ whole genome shotgun (WGS) entry which is preliminary data.</text>
</comment>
<dbReference type="Gene3D" id="4.10.240.10">
    <property type="entry name" value="Zn(2)-C6 fungal-type DNA-binding domain"/>
    <property type="match status" value="1"/>
</dbReference>
<dbReference type="PROSITE" id="PS50048">
    <property type="entry name" value="ZN2_CY6_FUNGAL_2"/>
    <property type="match status" value="1"/>
</dbReference>
<dbReference type="SUPFAM" id="SSF57701">
    <property type="entry name" value="Zn2/Cys6 DNA-binding domain"/>
    <property type="match status" value="1"/>
</dbReference>
<name>A0ABR4PXK5_9HELO</name>
<keyword evidence="10" id="KW-1185">Reference proteome</keyword>
<dbReference type="InterPro" id="IPR001138">
    <property type="entry name" value="Zn2Cys6_DnaBD"/>
</dbReference>
<evidence type="ECO:0000256" key="7">
    <source>
        <dbReference type="SAM" id="MobiDB-lite"/>
    </source>
</evidence>
<evidence type="ECO:0000256" key="4">
    <source>
        <dbReference type="ARBA" id="ARBA00023125"/>
    </source>
</evidence>
<dbReference type="SMART" id="SM00066">
    <property type="entry name" value="GAL4"/>
    <property type="match status" value="1"/>
</dbReference>
<dbReference type="PANTHER" id="PTHR31779">
    <property type="entry name" value="2-NITROPROPANE DIOXYGENASE FAMILY, PUTATIVE (AFU_ORTHOLOGUE AFUA_2G17430)-RELATED"/>
    <property type="match status" value="1"/>
</dbReference>
<evidence type="ECO:0000313" key="9">
    <source>
        <dbReference type="EMBL" id="KAL3427882.1"/>
    </source>
</evidence>
<evidence type="ECO:0000259" key="8">
    <source>
        <dbReference type="PROSITE" id="PS50048"/>
    </source>
</evidence>
<keyword evidence="4" id="KW-0238">DNA-binding</keyword>
<reference evidence="9 10" key="1">
    <citation type="submission" date="2024-06" db="EMBL/GenBank/DDBJ databases">
        <title>Complete genome of Phlyctema vagabunda strain 19-DSS-EL-015.</title>
        <authorList>
            <person name="Fiorenzani C."/>
        </authorList>
    </citation>
    <scope>NUCLEOTIDE SEQUENCE [LARGE SCALE GENOMIC DNA]</scope>
    <source>
        <strain evidence="9 10">19-DSS-EL-015</strain>
    </source>
</reference>
<accession>A0ABR4PXK5</accession>
<dbReference type="InterPro" id="IPR036864">
    <property type="entry name" value="Zn2-C6_fun-type_DNA-bd_sf"/>
</dbReference>
<dbReference type="PROSITE" id="PS00463">
    <property type="entry name" value="ZN2_CY6_FUNGAL_1"/>
    <property type="match status" value="1"/>
</dbReference>
<keyword evidence="2" id="KW-0862">Zinc</keyword>
<gene>
    <name evidence="9" type="ORF">PVAG01_01391</name>
</gene>
<evidence type="ECO:0000313" key="10">
    <source>
        <dbReference type="Proteomes" id="UP001629113"/>
    </source>
</evidence>
<dbReference type="CDD" id="cd12148">
    <property type="entry name" value="fungal_TF_MHR"/>
    <property type="match status" value="1"/>
</dbReference>
<protein>
    <submittedName>
        <fullName evidence="9">Fungal specific transcription factor domain-containing protein</fullName>
    </submittedName>
</protein>
<evidence type="ECO:0000256" key="3">
    <source>
        <dbReference type="ARBA" id="ARBA00023015"/>
    </source>
</evidence>
<dbReference type="InterPro" id="IPR052478">
    <property type="entry name" value="Metabolite_Synth_Reg"/>
</dbReference>
<keyword evidence="3" id="KW-0805">Transcription regulation</keyword>
<dbReference type="Pfam" id="PF00172">
    <property type="entry name" value="Zn_clus"/>
    <property type="match status" value="1"/>
</dbReference>